<gene>
    <name evidence="1" type="ORF">UC7_00792</name>
</gene>
<reference evidence="1 2" key="1">
    <citation type="submission" date="2013-02" db="EMBL/GenBank/DDBJ databases">
        <title>The Genome Sequence of Enterococcus caccae BAA-1240.</title>
        <authorList>
            <consortium name="The Broad Institute Genome Sequencing Platform"/>
            <consortium name="The Broad Institute Genome Sequencing Center for Infectious Disease"/>
            <person name="Earl A.M."/>
            <person name="Gilmore M.S."/>
            <person name="Lebreton F."/>
            <person name="Walker B."/>
            <person name="Young S.K."/>
            <person name="Zeng Q."/>
            <person name="Gargeya S."/>
            <person name="Fitzgerald M."/>
            <person name="Haas B."/>
            <person name="Abouelleil A."/>
            <person name="Alvarado L."/>
            <person name="Arachchi H.M."/>
            <person name="Berlin A.M."/>
            <person name="Chapman S.B."/>
            <person name="Dewar J."/>
            <person name="Goldberg J."/>
            <person name="Griggs A."/>
            <person name="Gujja S."/>
            <person name="Hansen M."/>
            <person name="Howarth C."/>
            <person name="Imamovic A."/>
            <person name="Larimer J."/>
            <person name="McCowan C."/>
            <person name="Murphy C."/>
            <person name="Neiman D."/>
            <person name="Pearson M."/>
            <person name="Priest M."/>
            <person name="Roberts A."/>
            <person name="Saif S."/>
            <person name="Shea T."/>
            <person name="Sisk P."/>
            <person name="Sykes S."/>
            <person name="Wortman J."/>
            <person name="Nusbaum C."/>
            <person name="Birren B."/>
        </authorList>
    </citation>
    <scope>NUCLEOTIDE SEQUENCE [LARGE SCALE GENOMIC DNA]</scope>
    <source>
        <strain evidence="1 2">ATCC BAA-1240</strain>
    </source>
</reference>
<evidence type="ECO:0000313" key="2">
    <source>
        <dbReference type="Proteomes" id="UP000013840"/>
    </source>
</evidence>
<dbReference type="STRING" id="317735.RU98_GL001055"/>
<dbReference type="PATRIC" id="fig|1158612.3.peg.800"/>
<dbReference type="InterPro" id="IPR021512">
    <property type="entry name" value="DUF3173"/>
</dbReference>
<evidence type="ECO:0008006" key="3">
    <source>
        <dbReference type="Google" id="ProtNLM"/>
    </source>
</evidence>
<dbReference type="Proteomes" id="UP000013840">
    <property type="component" value="Unassembled WGS sequence"/>
</dbReference>
<dbReference type="RefSeq" id="WP_010770971.1">
    <property type="nucleotide sequence ID" value="NZ_KB946332.1"/>
</dbReference>
<evidence type="ECO:0000313" key="1">
    <source>
        <dbReference type="EMBL" id="EOL49414.1"/>
    </source>
</evidence>
<name>R3U656_9ENTE</name>
<proteinExistence type="predicted"/>
<dbReference type="OrthoDB" id="1915051at2"/>
<dbReference type="AlphaFoldDB" id="R3U656"/>
<dbReference type="eggNOG" id="ENOG5033137">
    <property type="taxonomic scope" value="Bacteria"/>
</dbReference>
<dbReference type="Pfam" id="PF11372">
    <property type="entry name" value="DUF3173"/>
    <property type="match status" value="1"/>
</dbReference>
<dbReference type="EMBL" id="AJAU01000008">
    <property type="protein sequence ID" value="EOL49414.1"/>
    <property type="molecule type" value="Genomic_DNA"/>
</dbReference>
<comment type="caution">
    <text evidence="1">The sequence shown here is derived from an EMBL/GenBank/DDBJ whole genome shotgun (WGS) entry which is preliminary data.</text>
</comment>
<keyword evidence="2" id="KW-1185">Reference proteome</keyword>
<protein>
    <recommendedName>
        <fullName evidence="3">DUF3173 domain-containing protein</fullName>
    </recommendedName>
</protein>
<sequence>MNTTDTKSDLESLGFKPSVATRIIRESKILMVNKGFNFYDNSKLGLVPKKAVEEILGFSLTFEKKSA</sequence>
<accession>R3U656</accession>
<organism evidence="1 2">
    <name type="scientific">Enterococcus caccae ATCC BAA-1240</name>
    <dbReference type="NCBI Taxonomy" id="1158612"/>
    <lineage>
        <taxon>Bacteria</taxon>
        <taxon>Bacillati</taxon>
        <taxon>Bacillota</taxon>
        <taxon>Bacilli</taxon>
        <taxon>Lactobacillales</taxon>
        <taxon>Enterococcaceae</taxon>
        <taxon>Enterococcus</taxon>
    </lineage>
</organism>